<protein>
    <submittedName>
        <fullName evidence="2">STAS domain-containing protein</fullName>
    </submittedName>
</protein>
<dbReference type="InterPro" id="IPR002645">
    <property type="entry name" value="STAS_dom"/>
</dbReference>
<evidence type="ECO:0000313" key="3">
    <source>
        <dbReference type="Proteomes" id="UP000697710"/>
    </source>
</evidence>
<dbReference type="PROSITE" id="PS50801">
    <property type="entry name" value="STAS"/>
    <property type="match status" value="1"/>
</dbReference>
<dbReference type="SUPFAM" id="SSF52091">
    <property type="entry name" value="SpoIIaa-like"/>
    <property type="match status" value="1"/>
</dbReference>
<evidence type="ECO:0000259" key="1">
    <source>
        <dbReference type="PROSITE" id="PS50801"/>
    </source>
</evidence>
<dbReference type="GO" id="GO:0043856">
    <property type="term" value="F:anti-sigma factor antagonist activity"/>
    <property type="evidence" value="ECO:0007669"/>
    <property type="project" value="TreeGrafter"/>
</dbReference>
<dbReference type="Pfam" id="PF01740">
    <property type="entry name" value="STAS"/>
    <property type="match status" value="1"/>
</dbReference>
<evidence type="ECO:0000313" key="2">
    <source>
        <dbReference type="EMBL" id="MCA9726276.1"/>
    </source>
</evidence>
<proteinExistence type="predicted"/>
<accession>A0A956LY75</accession>
<reference evidence="2" key="2">
    <citation type="journal article" date="2021" name="Microbiome">
        <title>Successional dynamics and alternative stable states in a saline activated sludge microbial community over 9 years.</title>
        <authorList>
            <person name="Wang Y."/>
            <person name="Ye J."/>
            <person name="Ju F."/>
            <person name="Liu L."/>
            <person name="Boyd J.A."/>
            <person name="Deng Y."/>
            <person name="Parks D.H."/>
            <person name="Jiang X."/>
            <person name="Yin X."/>
            <person name="Woodcroft B.J."/>
            <person name="Tyson G.W."/>
            <person name="Hugenholtz P."/>
            <person name="Polz M.F."/>
            <person name="Zhang T."/>
        </authorList>
    </citation>
    <scope>NUCLEOTIDE SEQUENCE</scope>
    <source>
        <strain evidence="2">HKST-UBA01</strain>
    </source>
</reference>
<dbReference type="Proteomes" id="UP000697710">
    <property type="component" value="Unassembled WGS sequence"/>
</dbReference>
<dbReference type="CDD" id="cd07043">
    <property type="entry name" value="STAS_anti-anti-sigma_factors"/>
    <property type="match status" value="1"/>
</dbReference>
<dbReference type="Gene3D" id="3.30.750.24">
    <property type="entry name" value="STAS domain"/>
    <property type="match status" value="1"/>
</dbReference>
<sequence>MTAWKKLESQRIDHEQPQAVVYRLSGVLTDTKEAFDLLDDLRKAIRDGSPLIVINLEKIDHLTSAGIGVLAAAYTSAKRDGSRICLTNVADRGRSLLELVGLWALIEHRDTEADALTA</sequence>
<gene>
    <name evidence="2" type="ORF">KC729_01235</name>
</gene>
<dbReference type="PANTHER" id="PTHR33495">
    <property type="entry name" value="ANTI-SIGMA FACTOR ANTAGONIST TM_1081-RELATED-RELATED"/>
    <property type="match status" value="1"/>
</dbReference>
<name>A0A956LY75_UNCEI</name>
<dbReference type="EMBL" id="JAGQHR010000015">
    <property type="protein sequence ID" value="MCA9726276.1"/>
    <property type="molecule type" value="Genomic_DNA"/>
</dbReference>
<reference evidence="2" key="1">
    <citation type="submission" date="2020-04" db="EMBL/GenBank/DDBJ databases">
        <authorList>
            <person name="Zhang T."/>
        </authorList>
    </citation>
    <scope>NUCLEOTIDE SEQUENCE</scope>
    <source>
        <strain evidence="2">HKST-UBA01</strain>
    </source>
</reference>
<comment type="caution">
    <text evidence="2">The sequence shown here is derived from an EMBL/GenBank/DDBJ whole genome shotgun (WGS) entry which is preliminary data.</text>
</comment>
<organism evidence="2 3">
    <name type="scientific">Eiseniibacteriota bacterium</name>
    <dbReference type="NCBI Taxonomy" id="2212470"/>
    <lineage>
        <taxon>Bacteria</taxon>
        <taxon>Candidatus Eiseniibacteriota</taxon>
    </lineage>
</organism>
<feature type="domain" description="STAS" evidence="1">
    <location>
        <begin position="37"/>
        <end position="118"/>
    </location>
</feature>
<dbReference type="InterPro" id="IPR036513">
    <property type="entry name" value="STAS_dom_sf"/>
</dbReference>
<dbReference type="AlphaFoldDB" id="A0A956LY75"/>